<evidence type="ECO:0000256" key="1">
    <source>
        <dbReference type="SAM" id="SignalP"/>
    </source>
</evidence>
<name>A0ABU7HNQ6_9PSED</name>
<accession>A0ABU7HNQ6</accession>
<dbReference type="RefSeq" id="WP_330074023.1">
    <property type="nucleotide sequence ID" value="NZ_JAZDQJ010000006.1"/>
</dbReference>
<dbReference type="EMBL" id="JAZDQJ010000006">
    <property type="protein sequence ID" value="MEE1933134.1"/>
    <property type="molecule type" value="Genomic_DNA"/>
</dbReference>
<organism evidence="2 3">
    <name type="scientific">Pseudomonas ulcerans</name>
    <dbReference type="NCBI Taxonomy" id="3115852"/>
    <lineage>
        <taxon>Bacteria</taxon>
        <taxon>Pseudomonadati</taxon>
        <taxon>Pseudomonadota</taxon>
        <taxon>Gammaproteobacteria</taxon>
        <taxon>Pseudomonadales</taxon>
        <taxon>Pseudomonadaceae</taxon>
        <taxon>Pseudomonas</taxon>
    </lineage>
</organism>
<evidence type="ECO:0000313" key="2">
    <source>
        <dbReference type="EMBL" id="MEE1933134.1"/>
    </source>
</evidence>
<proteinExistence type="predicted"/>
<keyword evidence="1" id="KW-0732">Signal</keyword>
<reference evidence="2 3" key="1">
    <citation type="submission" date="2024-01" db="EMBL/GenBank/DDBJ databases">
        <title>Unpublished Manusciprt.</title>
        <authorList>
            <person name="Duman M."/>
            <person name="Valdes E.G."/>
            <person name="Ajmi N."/>
            <person name="Altun S."/>
            <person name="Saticioglu I.B."/>
        </authorList>
    </citation>
    <scope>NUCLEOTIDE SEQUENCE [LARGE SCALE GENOMIC DNA]</scope>
    <source>
        <strain evidence="2 3">148P</strain>
    </source>
</reference>
<dbReference type="Proteomes" id="UP001335100">
    <property type="component" value="Unassembled WGS sequence"/>
</dbReference>
<evidence type="ECO:0000313" key="3">
    <source>
        <dbReference type="Proteomes" id="UP001335100"/>
    </source>
</evidence>
<protein>
    <submittedName>
        <fullName evidence="2">Copper uptake system-associated protein</fullName>
    </submittedName>
</protein>
<sequence>MQMKAPILALFLACSPLLAVADVSSEQQSIEHLMRHNFERPDAPLDVGPVTVEGDHAVAGWLQDQRGGRALLRKGPQGWRVVLCAGDSLLEAKTLRSAGLDESTAAQLSRAVRKAESTQPAQRVKQFALFQGVVKVERDAAHGNH</sequence>
<gene>
    <name evidence="2" type="ORF">V0R50_07865</name>
</gene>
<feature type="signal peptide" evidence="1">
    <location>
        <begin position="1"/>
        <end position="21"/>
    </location>
</feature>
<comment type="caution">
    <text evidence="2">The sequence shown here is derived from an EMBL/GenBank/DDBJ whole genome shotgun (WGS) entry which is preliminary data.</text>
</comment>
<feature type="chain" id="PRO_5045962453" evidence="1">
    <location>
        <begin position="22"/>
        <end position="145"/>
    </location>
</feature>
<keyword evidence="3" id="KW-1185">Reference proteome</keyword>
<dbReference type="NCBIfam" id="NF033672">
    <property type="entry name" value="mbn_chaper_assoc"/>
    <property type="match status" value="1"/>
</dbReference>